<gene>
    <name evidence="1" type="ORF">GCM10010253_65560</name>
</gene>
<comment type="caution">
    <text evidence="1">The sequence shown here is derived from an EMBL/GenBank/DDBJ whole genome shotgun (WGS) entry which is preliminary data.</text>
</comment>
<evidence type="ECO:0008006" key="3">
    <source>
        <dbReference type="Google" id="ProtNLM"/>
    </source>
</evidence>
<proteinExistence type="predicted"/>
<organism evidence="1 2">
    <name type="scientific">Streptomyces badius</name>
    <dbReference type="NCBI Taxonomy" id="1941"/>
    <lineage>
        <taxon>Bacteria</taxon>
        <taxon>Bacillati</taxon>
        <taxon>Actinomycetota</taxon>
        <taxon>Actinomycetes</taxon>
        <taxon>Kitasatosporales</taxon>
        <taxon>Streptomycetaceae</taxon>
        <taxon>Streptomyces</taxon>
    </lineage>
</organism>
<name>A0ABQ2TNR4_STRBA</name>
<dbReference type="Proteomes" id="UP000659767">
    <property type="component" value="Unassembled WGS sequence"/>
</dbReference>
<sequence length="96" mass="10332">MTVEMVAPAWMHLQISVGQYDSWSAEQCADIEIVDGRAVVSPSAAKRHSRPARILANALGRSRTRSGDQVRLRCCIPALAAAPAERHPYTGDGDGC</sequence>
<accession>A0ABQ2TNR4</accession>
<protein>
    <recommendedName>
        <fullName evidence="3">Restriction endonuclease domain-containing protein</fullName>
    </recommendedName>
</protein>
<reference evidence="2" key="1">
    <citation type="journal article" date="2019" name="Int. J. Syst. Evol. Microbiol.">
        <title>The Global Catalogue of Microorganisms (GCM) 10K type strain sequencing project: providing services to taxonomists for standard genome sequencing and annotation.</title>
        <authorList>
            <consortium name="The Broad Institute Genomics Platform"/>
            <consortium name="The Broad Institute Genome Sequencing Center for Infectious Disease"/>
            <person name="Wu L."/>
            <person name="Ma J."/>
        </authorList>
    </citation>
    <scope>NUCLEOTIDE SEQUENCE [LARGE SCALE GENOMIC DNA]</scope>
    <source>
        <strain evidence="2">JCM 4350</strain>
    </source>
</reference>
<evidence type="ECO:0000313" key="1">
    <source>
        <dbReference type="EMBL" id="GGS81767.1"/>
    </source>
</evidence>
<dbReference type="EMBL" id="BMSZ01000029">
    <property type="protein sequence ID" value="GGS81767.1"/>
    <property type="molecule type" value="Genomic_DNA"/>
</dbReference>
<evidence type="ECO:0000313" key="2">
    <source>
        <dbReference type="Proteomes" id="UP000659767"/>
    </source>
</evidence>
<keyword evidence="2" id="KW-1185">Reference proteome</keyword>